<evidence type="ECO:0000313" key="4">
    <source>
        <dbReference type="Proteomes" id="UP000178885"/>
    </source>
</evidence>
<dbReference type="InterPro" id="IPR006530">
    <property type="entry name" value="YD"/>
</dbReference>
<dbReference type="SUPFAM" id="SSF48619">
    <property type="entry name" value="Phospholipase A2, PLA2"/>
    <property type="match status" value="1"/>
</dbReference>
<sequence length="561" mass="63108">MQRRTVERGLPSGAEKFIRPRPRGNHLLDVSHRYNELRRLTAYDDGATAASYAYDNLQRKTEERLNYGPFALSYAYSYYANGQKKTVTGPDAVSYAYTYDPNNQLASIQLPAGSITVNAYTWTAPERITLPGGTTRSRQYDPLMRLTALTAKDAFQNSLLSYQYAYDRAGNITRKATEHGTYDYGYDRLYRLKTAANPGPLSQEAYGYDALGNRTTDSNLPGPWSYDENNALRVAGAVAYDYDANGNAIKKTAGAQTMSLGYDTSDRLTEVKDAQGNTIGRYAYDPFGRRLWKETNNTRTWFFYADEGLIGEYDSSGAETRAYGYQPDSTWGTDPLLLKQGKNYYFYQNDHLGTPQKLTDTQGNVVWSARAQAFGETTVDAGSTVTNNLRFAGQYYDGESGLYYNGARYYDPKLGRYTSHDGLSVARHVRRWQATLGMPGQLPLEINPYAYVANNPLRWIDPTGTNIFGYCGSGPSRYVLVDGRFAAACENHDRCYLQCRANKSKCDQTFWNEMNAVCDQMPTGRDKELCYLRAENFFTAVVWFGDGEFQEAQAAADCCKR</sequence>
<evidence type="ECO:0000259" key="2">
    <source>
        <dbReference type="Pfam" id="PF25023"/>
    </source>
</evidence>
<dbReference type="NCBIfam" id="TIGR03696">
    <property type="entry name" value="Rhs_assc_core"/>
    <property type="match status" value="1"/>
</dbReference>
<proteinExistence type="predicted"/>
<dbReference type="InterPro" id="IPR036444">
    <property type="entry name" value="PLipase_A2_dom_sf"/>
</dbReference>
<dbReference type="Gene3D" id="2.180.10.10">
    <property type="entry name" value="RHS repeat-associated core"/>
    <property type="match status" value="1"/>
</dbReference>
<dbReference type="InterPro" id="IPR022385">
    <property type="entry name" value="Rhs_assc_core"/>
</dbReference>
<dbReference type="PANTHER" id="PTHR32305">
    <property type="match status" value="1"/>
</dbReference>
<evidence type="ECO:0000256" key="1">
    <source>
        <dbReference type="ARBA" id="ARBA00022737"/>
    </source>
</evidence>
<dbReference type="STRING" id="1817760.A2151_05950"/>
<dbReference type="Pfam" id="PF25023">
    <property type="entry name" value="TEN_YD-shell"/>
    <property type="match status" value="1"/>
</dbReference>
<reference evidence="3 4" key="1">
    <citation type="journal article" date="2016" name="Nat. Commun.">
        <title>Thousands of microbial genomes shed light on interconnected biogeochemical processes in an aquifer system.</title>
        <authorList>
            <person name="Anantharaman K."/>
            <person name="Brown C.T."/>
            <person name="Hug L.A."/>
            <person name="Sharon I."/>
            <person name="Castelle C.J."/>
            <person name="Probst A.J."/>
            <person name="Thomas B.C."/>
            <person name="Singh A."/>
            <person name="Wilkins M.J."/>
            <person name="Karaoz U."/>
            <person name="Brodie E.L."/>
            <person name="Williams K.H."/>
            <person name="Hubbard S.S."/>
            <person name="Banfield J.F."/>
        </authorList>
    </citation>
    <scope>NUCLEOTIDE SEQUENCE [LARGE SCALE GENOMIC DNA]</scope>
</reference>
<dbReference type="NCBIfam" id="TIGR01643">
    <property type="entry name" value="YD_repeat_2x"/>
    <property type="match status" value="2"/>
</dbReference>
<evidence type="ECO:0000313" key="3">
    <source>
        <dbReference type="EMBL" id="OGI46670.1"/>
    </source>
</evidence>
<gene>
    <name evidence="3" type="ORF">A2151_05950</name>
</gene>
<feature type="domain" description="Teneurin-like YD-shell" evidence="2">
    <location>
        <begin position="134"/>
        <end position="456"/>
    </location>
</feature>
<name>A0A1F6TNH8_9PROT</name>
<dbReference type="AlphaFoldDB" id="A0A1F6TNH8"/>
<comment type="caution">
    <text evidence="3">The sequence shown here is derived from an EMBL/GenBank/DDBJ whole genome shotgun (WGS) entry which is preliminary data.</text>
</comment>
<dbReference type="GO" id="GO:0004623">
    <property type="term" value="F:phospholipase A2 activity"/>
    <property type="evidence" value="ECO:0007669"/>
    <property type="project" value="InterPro"/>
</dbReference>
<dbReference type="Proteomes" id="UP000178885">
    <property type="component" value="Unassembled WGS sequence"/>
</dbReference>
<dbReference type="GO" id="GO:0006644">
    <property type="term" value="P:phospholipid metabolic process"/>
    <property type="evidence" value="ECO:0007669"/>
    <property type="project" value="InterPro"/>
</dbReference>
<accession>A0A1F6TNH8</accession>
<dbReference type="EMBL" id="MFSU01000076">
    <property type="protein sequence ID" value="OGI46670.1"/>
    <property type="molecule type" value="Genomic_DNA"/>
</dbReference>
<dbReference type="PANTHER" id="PTHR32305:SF15">
    <property type="entry name" value="PROTEIN RHSA-RELATED"/>
    <property type="match status" value="1"/>
</dbReference>
<dbReference type="PRINTS" id="PR00394">
    <property type="entry name" value="RHSPROTEIN"/>
</dbReference>
<dbReference type="InterPro" id="IPR050708">
    <property type="entry name" value="T6SS_VgrG/RHS"/>
</dbReference>
<dbReference type="Gene3D" id="1.20.90.10">
    <property type="entry name" value="Phospholipase A2 domain"/>
    <property type="match status" value="1"/>
</dbReference>
<dbReference type="GO" id="GO:0050482">
    <property type="term" value="P:arachidonate secretion"/>
    <property type="evidence" value="ECO:0007669"/>
    <property type="project" value="InterPro"/>
</dbReference>
<protein>
    <recommendedName>
        <fullName evidence="2">Teneurin-like YD-shell domain-containing protein</fullName>
    </recommendedName>
</protein>
<keyword evidence="1" id="KW-0677">Repeat</keyword>
<dbReference type="InterPro" id="IPR056823">
    <property type="entry name" value="TEN-like_YD-shell"/>
</dbReference>
<organism evidence="3 4">
    <name type="scientific">Candidatus Muproteobacteria bacterium RBG_16_65_34</name>
    <dbReference type="NCBI Taxonomy" id="1817760"/>
    <lineage>
        <taxon>Bacteria</taxon>
        <taxon>Pseudomonadati</taxon>
        <taxon>Pseudomonadota</taxon>
        <taxon>Candidatus Muproteobacteria</taxon>
    </lineage>
</organism>